<dbReference type="GO" id="GO:0005509">
    <property type="term" value="F:calcium ion binding"/>
    <property type="evidence" value="ECO:0007669"/>
    <property type="project" value="InterPro"/>
</dbReference>
<reference evidence="5 6" key="1">
    <citation type="journal article" date="2018" name="Nat. Ecol. Evol.">
        <title>Pezizomycetes genomes reveal the molecular basis of ectomycorrhizal truffle lifestyle.</title>
        <authorList>
            <person name="Murat C."/>
            <person name="Payen T."/>
            <person name="Noel B."/>
            <person name="Kuo A."/>
            <person name="Morin E."/>
            <person name="Chen J."/>
            <person name="Kohler A."/>
            <person name="Krizsan K."/>
            <person name="Balestrini R."/>
            <person name="Da Silva C."/>
            <person name="Montanini B."/>
            <person name="Hainaut M."/>
            <person name="Levati E."/>
            <person name="Barry K.W."/>
            <person name="Belfiori B."/>
            <person name="Cichocki N."/>
            <person name="Clum A."/>
            <person name="Dockter R.B."/>
            <person name="Fauchery L."/>
            <person name="Guy J."/>
            <person name="Iotti M."/>
            <person name="Le Tacon F."/>
            <person name="Lindquist E.A."/>
            <person name="Lipzen A."/>
            <person name="Malagnac F."/>
            <person name="Mello A."/>
            <person name="Molinier V."/>
            <person name="Miyauchi S."/>
            <person name="Poulain J."/>
            <person name="Riccioni C."/>
            <person name="Rubini A."/>
            <person name="Sitrit Y."/>
            <person name="Splivallo R."/>
            <person name="Traeger S."/>
            <person name="Wang M."/>
            <person name="Zifcakova L."/>
            <person name="Wipf D."/>
            <person name="Zambonelli A."/>
            <person name="Paolocci F."/>
            <person name="Nowrousian M."/>
            <person name="Ottonello S."/>
            <person name="Baldrian P."/>
            <person name="Spatafora J.W."/>
            <person name="Henrissat B."/>
            <person name="Nagy L.G."/>
            <person name="Aury J.M."/>
            <person name="Wincker P."/>
            <person name="Grigoriev I.V."/>
            <person name="Bonfante P."/>
            <person name="Martin F.M."/>
        </authorList>
    </citation>
    <scope>NUCLEOTIDE SEQUENCE [LARGE SCALE GENOMIC DNA]</scope>
    <source>
        <strain evidence="5 6">ATCC MYA-4762</strain>
    </source>
</reference>
<dbReference type="InParanoid" id="A0A3N4LUT8"/>
<dbReference type="SUPFAM" id="SSF47874">
    <property type="entry name" value="Annexin"/>
    <property type="match status" value="1"/>
</dbReference>
<dbReference type="GO" id="GO:0005544">
    <property type="term" value="F:calcium-dependent phospholipid binding"/>
    <property type="evidence" value="ECO:0007669"/>
    <property type="project" value="InterPro"/>
</dbReference>
<evidence type="ECO:0000256" key="3">
    <source>
        <dbReference type="ARBA" id="ARBA00023216"/>
    </source>
</evidence>
<proteinExistence type="inferred from homology"/>
<dbReference type="EMBL" id="ML121533">
    <property type="protein sequence ID" value="RPB26637.1"/>
    <property type="molecule type" value="Genomic_DNA"/>
</dbReference>
<evidence type="ECO:0000313" key="5">
    <source>
        <dbReference type="EMBL" id="RPB26637.1"/>
    </source>
</evidence>
<dbReference type="PROSITE" id="PS51897">
    <property type="entry name" value="ANNEXIN_2"/>
    <property type="match status" value="1"/>
</dbReference>
<evidence type="ECO:0000256" key="1">
    <source>
        <dbReference type="ARBA" id="ARBA00007831"/>
    </source>
</evidence>
<dbReference type="GO" id="GO:0005634">
    <property type="term" value="C:nucleus"/>
    <property type="evidence" value="ECO:0007669"/>
    <property type="project" value="TreeGrafter"/>
</dbReference>
<dbReference type="PANTHER" id="PTHR10502:SF102">
    <property type="entry name" value="ANNEXIN B11"/>
    <property type="match status" value="1"/>
</dbReference>
<evidence type="ECO:0000256" key="4">
    <source>
        <dbReference type="SAM" id="MobiDB-lite"/>
    </source>
</evidence>
<dbReference type="InterPro" id="IPR037104">
    <property type="entry name" value="Annexin_sf"/>
</dbReference>
<dbReference type="STRING" id="1051890.A0A3N4LUT8"/>
<protein>
    <submittedName>
        <fullName evidence="5">Annexin</fullName>
    </submittedName>
</protein>
<dbReference type="GO" id="GO:0001786">
    <property type="term" value="F:phosphatidylserine binding"/>
    <property type="evidence" value="ECO:0007669"/>
    <property type="project" value="TreeGrafter"/>
</dbReference>
<sequence>MSAEDDTTQPVSIGGAHRVAKASGDIYDEQSPFLVIGSWLPPAPLHKRNQLPQPTDRGQGTAMHAETSRSFPLETLEQPGLIPVETELELVRFASPFTGLPYEGSAPYPHICTANQHWQPFRAGPQPEHYSLSQVDSPKLQRLSSSRPHGYSKLTGAPIPHHESGSDGGGQLGPSVNIWSEPTTPGYSLVTIEETTWYSNSEAEHDTQRIITALSSSDPDTEDLINILSRHSHPFDIASRKLAYRRKFSTPKARELLDVVEAASRHFSSGFHSLLRALIAGPLELDAHILFRAMVGAGTNEEYLRLVLLGRTNHEIKAIAAQYEAVSRKRAMVAGKETETLRSALEGDVRGNLRKLYFGILLAARRWEDPGTPIPHVELQGDILDLSAALTGELDVDKVLKYFVSASYHRLASISNKWKDISGDTETLEERIEERFHRDLEDTLLYILSSARDRAMRDAMTVEEIVTKSGFRLGKSGKFPLRNIKQEELAIVVVKLVWQDQILEGRTKPNGNGGIYKRGTYLREVDATYVTLLRSNSEQAVRGDLLLKIQEETSGEFSKFLVELWRQRENPEA</sequence>
<dbReference type="GO" id="GO:0005737">
    <property type="term" value="C:cytoplasm"/>
    <property type="evidence" value="ECO:0007669"/>
    <property type="project" value="TreeGrafter"/>
</dbReference>
<dbReference type="InterPro" id="IPR018502">
    <property type="entry name" value="Annexin_repeat"/>
</dbReference>
<keyword evidence="3" id="KW-0041">Annexin</keyword>
<keyword evidence="6" id="KW-1185">Reference proteome</keyword>
<dbReference type="GO" id="GO:0012506">
    <property type="term" value="C:vesicle membrane"/>
    <property type="evidence" value="ECO:0007669"/>
    <property type="project" value="TreeGrafter"/>
</dbReference>
<evidence type="ECO:0000313" key="6">
    <source>
        <dbReference type="Proteomes" id="UP000267821"/>
    </source>
</evidence>
<accession>A0A3N4LUT8</accession>
<comment type="similarity">
    <text evidence="1">Belongs to the annexin family.</text>
</comment>
<organism evidence="5 6">
    <name type="scientific">Terfezia boudieri ATCC MYA-4762</name>
    <dbReference type="NCBI Taxonomy" id="1051890"/>
    <lineage>
        <taxon>Eukaryota</taxon>
        <taxon>Fungi</taxon>
        <taxon>Dikarya</taxon>
        <taxon>Ascomycota</taxon>
        <taxon>Pezizomycotina</taxon>
        <taxon>Pezizomycetes</taxon>
        <taxon>Pezizales</taxon>
        <taxon>Pezizaceae</taxon>
        <taxon>Terfezia</taxon>
    </lineage>
</organism>
<keyword evidence="2" id="KW-0677">Repeat</keyword>
<name>A0A3N4LUT8_9PEZI</name>
<dbReference type="Gene3D" id="1.10.220.10">
    <property type="entry name" value="Annexin"/>
    <property type="match status" value="1"/>
</dbReference>
<dbReference type="AlphaFoldDB" id="A0A3N4LUT8"/>
<gene>
    <name evidence="5" type="ORF">L211DRAFT_866145</name>
</gene>
<dbReference type="GO" id="GO:0005886">
    <property type="term" value="C:plasma membrane"/>
    <property type="evidence" value="ECO:0007669"/>
    <property type="project" value="TreeGrafter"/>
</dbReference>
<dbReference type="PANTHER" id="PTHR10502">
    <property type="entry name" value="ANNEXIN"/>
    <property type="match status" value="1"/>
</dbReference>
<dbReference type="Proteomes" id="UP000267821">
    <property type="component" value="Unassembled WGS sequence"/>
</dbReference>
<evidence type="ECO:0000256" key="2">
    <source>
        <dbReference type="ARBA" id="ARBA00022737"/>
    </source>
</evidence>
<feature type="region of interest" description="Disordered" evidence="4">
    <location>
        <begin position="45"/>
        <end position="72"/>
    </location>
</feature>
<dbReference type="OrthoDB" id="37886at2759"/>
<feature type="region of interest" description="Disordered" evidence="4">
    <location>
        <begin position="139"/>
        <end position="178"/>
    </location>
</feature>